<evidence type="ECO:0000259" key="4">
    <source>
        <dbReference type="Pfam" id="PF20694"/>
    </source>
</evidence>
<keyword evidence="1" id="KW-0175">Coiled coil</keyword>
<feature type="domain" description="GREB1-like circularly permuted SF2 helicase" evidence="3">
    <location>
        <begin position="381"/>
        <end position="487"/>
    </location>
</feature>
<name>A0A9X0CZ96_9CNID</name>
<dbReference type="Proteomes" id="UP001163046">
    <property type="component" value="Unassembled WGS sequence"/>
</dbReference>
<dbReference type="Pfam" id="PF20692">
    <property type="entry name" value="cpSF2-GREB1"/>
    <property type="match status" value="1"/>
</dbReference>
<proteinExistence type="predicted"/>
<feature type="domain" description="TRADD-like N-terminal" evidence="4">
    <location>
        <begin position="179"/>
        <end position="224"/>
    </location>
</feature>
<evidence type="ECO:0000256" key="1">
    <source>
        <dbReference type="SAM" id="Coils"/>
    </source>
</evidence>
<sequence>MDVKECTERGLKNLQTELKVSSEGIVRVGQQIKGVQESLQGELQNVKEEIAQKMEEGVQCLERVHERTERIDEGVGRLEREIQGVQGSVSQVKNEFKQLRELIIRRPGSSSAEPGARLRISIESESITGPHSQATGGATALHVQPTPSCDIPSEPAAQGNNSQCFPNEQQHVENIRRALIVNIDNGSLVLTVKCNSLEIIEGLWEDYSTGLLGELAQKFLVTDEILEELGLFEGCFIVDIHQRKKEKMSNQSENFRDETIPVVVNFSLSEDTVCTVRLEVTMNFIEEYGKTLRNFGDIVPYPASLGKITSVDVRINSETDPFGTLRSEINQLIASTKIECYAEEDGAEETDECLDTFVDNEYSSDEEEEIDKEVQANIEKPCYYPAQIEMAAIMKKRIDTIMSYYHNIPRLSDVFNDVEFVVYTARYKMLSDQTEKRICHPNAGVLSREELESRDDCNGKKRMFMYVRSQETETHFEELKTMFKKSQKPSSSS</sequence>
<evidence type="ECO:0000313" key="6">
    <source>
        <dbReference type="Proteomes" id="UP001163046"/>
    </source>
</evidence>
<keyword evidence="6" id="KW-1185">Reference proteome</keyword>
<dbReference type="InterPro" id="IPR049341">
    <property type="entry name" value="TRADD-like_N"/>
</dbReference>
<comment type="caution">
    <text evidence="5">The sequence shown here is derived from an EMBL/GenBank/DDBJ whole genome shotgun (WGS) entry which is preliminary data.</text>
</comment>
<dbReference type="Pfam" id="PF20694">
    <property type="entry name" value="TRADD-like_N"/>
    <property type="match status" value="1"/>
</dbReference>
<feature type="region of interest" description="Disordered" evidence="2">
    <location>
        <begin position="128"/>
        <end position="147"/>
    </location>
</feature>
<evidence type="ECO:0000259" key="3">
    <source>
        <dbReference type="Pfam" id="PF20692"/>
    </source>
</evidence>
<dbReference type="AlphaFoldDB" id="A0A9X0CZ96"/>
<reference evidence="5" key="1">
    <citation type="submission" date="2023-01" db="EMBL/GenBank/DDBJ databases">
        <title>Genome assembly of the deep-sea coral Lophelia pertusa.</title>
        <authorList>
            <person name="Herrera S."/>
            <person name="Cordes E."/>
        </authorList>
    </citation>
    <scope>NUCLEOTIDE SEQUENCE</scope>
    <source>
        <strain evidence="5">USNM1676648</strain>
        <tissue evidence="5">Polyp</tissue>
    </source>
</reference>
<accession>A0A9X0CZ96</accession>
<evidence type="ECO:0000256" key="2">
    <source>
        <dbReference type="SAM" id="MobiDB-lite"/>
    </source>
</evidence>
<dbReference type="InterPro" id="IPR048657">
    <property type="entry name" value="GREB1-like_cpSF2"/>
</dbReference>
<dbReference type="EMBL" id="MU826351">
    <property type="protein sequence ID" value="KAJ7381045.1"/>
    <property type="molecule type" value="Genomic_DNA"/>
</dbReference>
<evidence type="ECO:0000313" key="5">
    <source>
        <dbReference type="EMBL" id="KAJ7381045.1"/>
    </source>
</evidence>
<protein>
    <submittedName>
        <fullName evidence="5">Uncharacterized protein</fullName>
    </submittedName>
</protein>
<organism evidence="5 6">
    <name type="scientific">Desmophyllum pertusum</name>
    <dbReference type="NCBI Taxonomy" id="174260"/>
    <lineage>
        <taxon>Eukaryota</taxon>
        <taxon>Metazoa</taxon>
        <taxon>Cnidaria</taxon>
        <taxon>Anthozoa</taxon>
        <taxon>Hexacorallia</taxon>
        <taxon>Scleractinia</taxon>
        <taxon>Caryophylliina</taxon>
        <taxon>Caryophylliidae</taxon>
        <taxon>Desmophyllum</taxon>
    </lineage>
</organism>
<feature type="coiled-coil region" evidence="1">
    <location>
        <begin position="36"/>
        <end position="95"/>
    </location>
</feature>
<gene>
    <name evidence="5" type="ORF">OS493_004641</name>
</gene>